<name>A0ABU2XQE8_9ACTN</name>
<proteinExistence type="predicted"/>
<dbReference type="NCBIfam" id="NF038157">
    <property type="entry name" value="lanti_ALQxL"/>
    <property type="match status" value="1"/>
</dbReference>
<dbReference type="EMBL" id="JAVRFD010000017">
    <property type="protein sequence ID" value="MDT0547048.1"/>
    <property type="molecule type" value="Genomic_DNA"/>
</dbReference>
<evidence type="ECO:0000313" key="2">
    <source>
        <dbReference type="Proteomes" id="UP001180754"/>
    </source>
</evidence>
<organism evidence="1 2">
    <name type="scientific">Streptomyces lonegramiae</name>
    <dbReference type="NCBI Taxonomy" id="3075524"/>
    <lineage>
        <taxon>Bacteria</taxon>
        <taxon>Bacillati</taxon>
        <taxon>Actinomycetota</taxon>
        <taxon>Actinomycetes</taxon>
        <taxon>Kitasatosporales</taxon>
        <taxon>Streptomycetaceae</taxon>
        <taxon>Streptomyces</taxon>
    </lineage>
</organism>
<keyword evidence="2" id="KW-1185">Reference proteome</keyword>
<gene>
    <name evidence="1" type="ORF">RND15_30735</name>
</gene>
<dbReference type="Proteomes" id="UP001180754">
    <property type="component" value="Unassembled WGS sequence"/>
</dbReference>
<comment type="caution">
    <text evidence="1">The sequence shown here is derived from an EMBL/GenBank/DDBJ whole genome shotgun (WGS) entry which is preliminary data.</text>
</comment>
<reference evidence="1" key="1">
    <citation type="submission" date="2024-05" db="EMBL/GenBank/DDBJ databases">
        <title>30 novel species of actinomycetes from the DSMZ collection.</title>
        <authorList>
            <person name="Nouioui I."/>
        </authorList>
    </citation>
    <scope>NUCLEOTIDE SEQUENCE</scope>
    <source>
        <strain evidence="1">DSM 41529</strain>
    </source>
</reference>
<sequence length="39" mass="3932">MDIDIDALQLLSGEETAAVCTATCADTCHQGGTCTQTSG</sequence>
<accession>A0ABU2XQE8</accession>
<evidence type="ECO:0000313" key="1">
    <source>
        <dbReference type="EMBL" id="MDT0547048.1"/>
    </source>
</evidence>
<protein>
    <submittedName>
        <fullName evidence="1">ALQxL family class IV lanthipeptide</fullName>
    </submittedName>
</protein>
<dbReference type="RefSeq" id="WP_311727551.1">
    <property type="nucleotide sequence ID" value="NZ_JAVRFD010000017.1"/>
</dbReference>